<proteinExistence type="predicted"/>
<accession>A0ABV6C064</accession>
<evidence type="ECO:0008006" key="3">
    <source>
        <dbReference type="Google" id="ProtNLM"/>
    </source>
</evidence>
<protein>
    <recommendedName>
        <fullName evidence="3">DUF4304 domain-containing protein</fullName>
    </recommendedName>
</protein>
<organism evidence="1 2">
    <name type="scientific">Flavobacterium procerum</name>
    <dbReference type="NCBI Taxonomy" id="1455569"/>
    <lineage>
        <taxon>Bacteria</taxon>
        <taxon>Pseudomonadati</taxon>
        <taxon>Bacteroidota</taxon>
        <taxon>Flavobacteriia</taxon>
        <taxon>Flavobacteriales</taxon>
        <taxon>Flavobacteriaceae</taxon>
        <taxon>Flavobacterium</taxon>
    </lineage>
</organism>
<keyword evidence="2" id="KW-1185">Reference proteome</keyword>
<sequence>MKDYHYFQKIENAIASHLNLTELKTGIQIIRNEKGWRENEIAIEYIWIVEMSLSFVGWGSIFQIKFKENKFRQYSNEDKLVQGILLFNNDGPHEIYFTEDLNTSNEIIKSFNFNLFEANNSITLDGVKYRIRIISKNIDSFLNVNNPSTEEWKKWETEIWKLGQKLAGQSNNTNMKNLFALS</sequence>
<dbReference type="RefSeq" id="WP_379682601.1">
    <property type="nucleotide sequence ID" value="NZ_JBHLYW010000032.1"/>
</dbReference>
<reference evidence="1 2" key="1">
    <citation type="submission" date="2024-09" db="EMBL/GenBank/DDBJ databases">
        <authorList>
            <person name="Sun Q."/>
            <person name="Mori K."/>
        </authorList>
    </citation>
    <scope>NUCLEOTIDE SEQUENCE [LARGE SCALE GENOMIC DNA]</scope>
    <source>
        <strain evidence="1 2">CGMCC 1.12926</strain>
    </source>
</reference>
<dbReference type="Proteomes" id="UP001589734">
    <property type="component" value="Unassembled WGS sequence"/>
</dbReference>
<evidence type="ECO:0000313" key="2">
    <source>
        <dbReference type="Proteomes" id="UP001589734"/>
    </source>
</evidence>
<comment type="caution">
    <text evidence="1">The sequence shown here is derived from an EMBL/GenBank/DDBJ whole genome shotgun (WGS) entry which is preliminary data.</text>
</comment>
<evidence type="ECO:0000313" key="1">
    <source>
        <dbReference type="EMBL" id="MFC0080246.1"/>
    </source>
</evidence>
<name>A0ABV6C064_9FLAO</name>
<gene>
    <name evidence="1" type="ORF">ACFFLS_24590</name>
</gene>
<dbReference type="EMBL" id="JBHLYW010000032">
    <property type="protein sequence ID" value="MFC0080246.1"/>
    <property type="molecule type" value="Genomic_DNA"/>
</dbReference>